<reference evidence="5" key="1">
    <citation type="submission" date="2025-08" db="UniProtKB">
        <authorList>
            <consortium name="RefSeq"/>
        </authorList>
    </citation>
    <scope>IDENTIFICATION</scope>
    <source>
        <tissue evidence="5">Sperm</tissue>
    </source>
</reference>
<dbReference type="PANTHER" id="PTHR12307:SF53">
    <property type="entry name" value="PROTEIN PHOSPHATASE 1 REGULATORY SUBUNIT"/>
    <property type="match status" value="1"/>
</dbReference>
<feature type="compositionally biased region" description="Polar residues" evidence="1">
    <location>
        <begin position="66"/>
        <end position="76"/>
    </location>
</feature>
<accession>A0AAJ7X2Q5</accession>
<dbReference type="Gene3D" id="2.60.40.2440">
    <property type="entry name" value="Carbohydrate binding type-21 domain"/>
    <property type="match status" value="1"/>
</dbReference>
<sequence length="396" mass="42637">MSEMAEEEFAFGQQEASADSEHATRPVGFKVSRLSPVLKRTRGSEQKQQQQQEQEEEEQQQQQQQDNSPGAESTATPRRRVLFADAAGFRLSRGDSMEKGDVGGAGADDRGEGCGHSRPASSVAPRPDFALAGSTSELLDVVRKQKVALEDFAVSSAGAVLGTVRVHGSSRDKRVHLRWSRDVWRSHWEVQATAVDNTFDGETEQFVFRSFARPGGDEPLEEGDAVEMVVRYASPDGVFWDNNGCANYRFTCVKAGVEMRAARVKALVSAPEPNGCSPRSSNASNEDRHEHAADAGDLRGRVGAAIGDGGGGGDPNHEPRGDRGGASANGLSAIAQPARRGSADDLMEGLFKTLHALLLLVFLASLTRFGVMECCAAYALAIAFLYCYGVFEMLSH</sequence>
<feature type="region of interest" description="Disordered" evidence="1">
    <location>
        <begin position="92"/>
        <end position="128"/>
    </location>
</feature>
<protein>
    <submittedName>
        <fullName evidence="5">Protein phosphatase 1 regulatory subunit 3A-like</fullName>
    </submittedName>
</protein>
<evidence type="ECO:0000259" key="3">
    <source>
        <dbReference type="PROSITE" id="PS51159"/>
    </source>
</evidence>
<name>A0AAJ7X2Q5_PETMA</name>
<feature type="region of interest" description="Disordered" evidence="1">
    <location>
        <begin position="304"/>
        <end position="329"/>
    </location>
</feature>
<dbReference type="AlphaFoldDB" id="A0AAJ7X2Q5"/>
<dbReference type="Pfam" id="PF03370">
    <property type="entry name" value="CBM_21"/>
    <property type="match status" value="1"/>
</dbReference>
<feature type="transmembrane region" description="Helical" evidence="2">
    <location>
        <begin position="376"/>
        <end position="394"/>
    </location>
</feature>
<keyword evidence="2" id="KW-1133">Transmembrane helix</keyword>
<dbReference type="InterPro" id="IPR005036">
    <property type="entry name" value="CBM21_dom"/>
</dbReference>
<dbReference type="GO" id="GO:0008157">
    <property type="term" value="F:protein phosphatase 1 binding"/>
    <property type="evidence" value="ECO:0007669"/>
    <property type="project" value="TreeGrafter"/>
</dbReference>
<evidence type="ECO:0000313" key="4">
    <source>
        <dbReference type="Proteomes" id="UP001318040"/>
    </source>
</evidence>
<dbReference type="RefSeq" id="XP_032819095.1">
    <property type="nucleotide sequence ID" value="XM_032963204.1"/>
</dbReference>
<organism evidence="4 5">
    <name type="scientific">Petromyzon marinus</name>
    <name type="common">Sea lamprey</name>
    <dbReference type="NCBI Taxonomy" id="7757"/>
    <lineage>
        <taxon>Eukaryota</taxon>
        <taxon>Metazoa</taxon>
        <taxon>Chordata</taxon>
        <taxon>Craniata</taxon>
        <taxon>Vertebrata</taxon>
        <taxon>Cyclostomata</taxon>
        <taxon>Hyperoartia</taxon>
        <taxon>Petromyzontiformes</taxon>
        <taxon>Petromyzontidae</taxon>
        <taxon>Petromyzon</taxon>
    </lineage>
</organism>
<evidence type="ECO:0000256" key="1">
    <source>
        <dbReference type="SAM" id="MobiDB-lite"/>
    </source>
</evidence>
<dbReference type="GO" id="GO:2001069">
    <property type="term" value="F:glycogen binding"/>
    <property type="evidence" value="ECO:0007669"/>
    <property type="project" value="TreeGrafter"/>
</dbReference>
<proteinExistence type="predicted"/>
<evidence type="ECO:0000256" key="2">
    <source>
        <dbReference type="SAM" id="Phobius"/>
    </source>
</evidence>
<keyword evidence="2" id="KW-0812">Transmembrane</keyword>
<dbReference type="Proteomes" id="UP001318040">
    <property type="component" value="Chromosome 30"/>
</dbReference>
<evidence type="ECO:0000313" key="5">
    <source>
        <dbReference type="RefSeq" id="XP_032819095.1"/>
    </source>
</evidence>
<dbReference type="PROSITE" id="PS51159">
    <property type="entry name" value="CBM21"/>
    <property type="match status" value="1"/>
</dbReference>
<dbReference type="KEGG" id="pmrn:116947449"/>
<dbReference type="InterPro" id="IPR050782">
    <property type="entry name" value="PP1_regulatory_subunit_3"/>
</dbReference>
<feature type="domain" description="CBM21" evidence="3">
    <location>
        <begin position="139"/>
        <end position="251"/>
    </location>
</feature>
<dbReference type="PANTHER" id="PTHR12307">
    <property type="entry name" value="PROTEIN PHOSPHATASE 1 REGULATORY SUBUNIT"/>
    <property type="match status" value="1"/>
</dbReference>
<dbReference type="InterPro" id="IPR038175">
    <property type="entry name" value="CBM21_dom_sf"/>
</dbReference>
<feature type="compositionally biased region" description="Basic and acidic residues" evidence="1">
    <location>
        <begin position="92"/>
        <end position="115"/>
    </location>
</feature>
<feature type="region of interest" description="Disordered" evidence="1">
    <location>
        <begin position="1"/>
        <end position="79"/>
    </location>
</feature>
<dbReference type="GO" id="GO:0005979">
    <property type="term" value="P:regulation of glycogen biosynthetic process"/>
    <property type="evidence" value="ECO:0007669"/>
    <property type="project" value="TreeGrafter"/>
</dbReference>
<keyword evidence="4" id="KW-1185">Reference proteome</keyword>
<dbReference type="GO" id="GO:0000164">
    <property type="term" value="C:protein phosphatase type 1 complex"/>
    <property type="evidence" value="ECO:0007669"/>
    <property type="project" value="TreeGrafter"/>
</dbReference>
<gene>
    <name evidence="5" type="primary">LOC116947449</name>
</gene>
<dbReference type="GeneID" id="116947449"/>
<keyword evidence="2" id="KW-0472">Membrane</keyword>
<feature type="region of interest" description="Disordered" evidence="1">
    <location>
        <begin position="270"/>
        <end position="291"/>
    </location>
</feature>